<accession>A0AAU7YUM3</accession>
<name>A0AAU7YUM3_9BACT</name>
<sequence>MSFVLRERWHCTFMEEDLRTKAAPPRTFTNPDNMIEMIRRGNGFRDLASKQAVEHAIMAGRGNVDLLLTSEQYERLVG</sequence>
<dbReference type="KEGG" id="tgi:RBB81_00480"/>
<keyword evidence="1" id="KW-0614">Plasmid</keyword>
<organism evidence="1">
    <name type="scientific">Tunturiibacter gelidiferens</name>
    <dbReference type="NCBI Taxonomy" id="3069689"/>
    <lineage>
        <taxon>Bacteria</taxon>
        <taxon>Pseudomonadati</taxon>
        <taxon>Acidobacteriota</taxon>
        <taxon>Terriglobia</taxon>
        <taxon>Terriglobales</taxon>
        <taxon>Acidobacteriaceae</taxon>
        <taxon>Tunturiibacter</taxon>
    </lineage>
</organism>
<proteinExistence type="predicted"/>
<dbReference type="EMBL" id="CP132937">
    <property type="protein sequence ID" value="XCB20333.1"/>
    <property type="molecule type" value="Genomic_DNA"/>
</dbReference>
<reference evidence="1" key="1">
    <citation type="submission" date="2023-08" db="EMBL/GenBank/DDBJ databases">
        <authorList>
            <person name="Messyasz A."/>
            <person name="Mannisto M.K."/>
            <person name="Kerkhof L.J."/>
            <person name="Haggblom M."/>
        </authorList>
    </citation>
    <scope>NUCLEOTIDE SEQUENCE</scope>
    <source>
        <strain evidence="1">M8UP39</strain>
        <plasmid evidence="1">unnamed</plasmid>
    </source>
</reference>
<geneLocation type="plasmid" evidence="1">
    <name>unnamed</name>
</geneLocation>
<evidence type="ECO:0000313" key="1">
    <source>
        <dbReference type="EMBL" id="XCB20333.1"/>
    </source>
</evidence>
<dbReference type="AlphaFoldDB" id="A0AAU7YUM3"/>
<protein>
    <submittedName>
        <fullName evidence="1">Uncharacterized protein</fullName>
    </submittedName>
</protein>
<gene>
    <name evidence="1" type="ORF">RBB81_00480</name>
</gene>
<reference evidence="1" key="2">
    <citation type="journal article" date="2024" name="Environ. Microbiol.">
        <title>Genome analysis and description of Tunturibacter gen. nov. expands the diversity of Terriglobia in tundra soils.</title>
        <authorList>
            <person name="Messyasz A."/>
            <person name="Mannisto M.K."/>
            <person name="Kerkhof L.J."/>
            <person name="Haggblom M.M."/>
        </authorList>
    </citation>
    <scope>NUCLEOTIDE SEQUENCE</scope>
    <source>
        <strain evidence="1">M8UP39</strain>
    </source>
</reference>
<dbReference type="RefSeq" id="WP_353070787.1">
    <property type="nucleotide sequence ID" value="NZ_CP132937.1"/>
</dbReference>